<name>A0AAE4SY96_9LACT</name>
<dbReference type="RefSeq" id="WP_058211084.1">
    <property type="nucleotide sequence ID" value="NZ_JAOWLL010000001.1"/>
</dbReference>
<dbReference type="InterPro" id="IPR004410">
    <property type="entry name" value="Malonyl_CoA-ACP_transAc_FabD"/>
</dbReference>
<dbReference type="GO" id="GO:0006633">
    <property type="term" value="P:fatty acid biosynthetic process"/>
    <property type="evidence" value="ECO:0007669"/>
    <property type="project" value="TreeGrafter"/>
</dbReference>
<dbReference type="AlphaFoldDB" id="A0AAE4SY96"/>
<dbReference type="NCBIfam" id="TIGR00128">
    <property type="entry name" value="fabD"/>
    <property type="match status" value="1"/>
</dbReference>
<evidence type="ECO:0000313" key="6">
    <source>
        <dbReference type="EMBL" id="MDV2631774.1"/>
    </source>
</evidence>
<dbReference type="Gene3D" id="3.30.70.250">
    <property type="entry name" value="Malonyl-CoA ACP transacylase, ACP-binding"/>
    <property type="match status" value="1"/>
</dbReference>
<dbReference type="SUPFAM" id="SSF55048">
    <property type="entry name" value="Probable ACP-binding domain of malonyl-CoA ACP transacylase"/>
    <property type="match status" value="1"/>
</dbReference>
<dbReference type="InterPro" id="IPR016036">
    <property type="entry name" value="Malonyl_transacylase_ACP-bd"/>
</dbReference>
<accession>A0AAE4SY96</accession>
<dbReference type="PANTHER" id="PTHR42681:SF1">
    <property type="entry name" value="MALONYL-COA-ACYL CARRIER PROTEIN TRANSACYLASE, MITOCHONDRIAL"/>
    <property type="match status" value="1"/>
</dbReference>
<dbReference type="Pfam" id="PF00698">
    <property type="entry name" value="Acyl_transf_1"/>
    <property type="match status" value="1"/>
</dbReference>
<dbReference type="PANTHER" id="PTHR42681">
    <property type="entry name" value="MALONYL-COA-ACYL CARRIER PROTEIN TRANSACYLASE, MITOCHONDRIAL"/>
    <property type="match status" value="1"/>
</dbReference>
<dbReference type="Gene3D" id="3.40.366.10">
    <property type="entry name" value="Malonyl-Coenzyme A Acyl Carrier Protein, domain 2"/>
    <property type="match status" value="1"/>
</dbReference>
<dbReference type="SMART" id="SM00827">
    <property type="entry name" value="PKS_AT"/>
    <property type="match status" value="1"/>
</dbReference>
<dbReference type="EC" id="2.3.1.39" evidence="1"/>
<proteinExistence type="predicted"/>
<evidence type="ECO:0000256" key="4">
    <source>
        <dbReference type="ARBA" id="ARBA00048462"/>
    </source>
</evidence>
<keyword evidence="2 6" id="KW-0808">Transferase</keyword>
<evidence type="ECO:0000256" key="2">
    <source>
        <dbReference type="ARBA" id="ARBA00022679"/>
    </source>
</evidence>
<reference evidence="6" key="1">
    <citation type="submission" date="2023-10" db="EMBL/GenBank/DDBJ databases">
        <title>Production of high quality cheese from raw caw milk (raw cheese).</title>
        <authorList>
            <person name="Samouris G."/>
        </authorList>
    </citation>
    <scope>NUCLEOTIDE SEQUENCE</scope>
    <source>
        <strain evidence="6">M17-3</strain>
    </source>
</reference>
<keyword evidence="3 6" id="KW-0012">Acyltransferase</keyword>
<sequence>MNKQVFVFSGQGSQYQGMGKNLFETSDEAKKLLNLADKSLDYKISDIILGDQKQLIIQTEYTQPALLTLAVAQYNYLKSEYNFRPTIMAGHSLGEYAALVCSGSLEFTTALKLVSARGKLMSVSAGKAGAMAAVRGIETARLKRLVADQISEGKMVTISNANGKGNNVISGLKEDIESFAELLEANGATIIFLNVSAAFHSPLMHEAASKFAKLLNEVEFQMPESLVISNVDAHPYQSVVEIKEKLSLQMENTVNWVDTVSYIVRSKPESIIELGAKSQLKKMIMQDYRDLKIFSFDDEADLQAVKALLSDESKLASVSSEYSFISRMLGVIVSTPNKNFDTQDYEKKVIIPYNELVKKNEDFKEKAYSPHIEEIVELVKRLRDILTAKQVPIIEQIDRVNDLLLEAKLGDQKDKILEEIY</sequence>
<dbReference type="GO" id="GO:0004314">
    <property type="term" value="F:[acyl-carrier-protein] S-malonyltransferase activity"/>
    <property type="evidence" value="ECO:0007669"/>
    <property type="project" value="UniProtKB-EC"/>
</dbReference>
<dbReference type="InterPro" id="IPR016035">
    <property type="entry name" value="Acyl_Trfase/lysoPLipase"/>
</dbReference>
<dbReference type="SUPFAM" id="SSF52151">
    <property type="entry name" value="FabD/lysophospholipase-like"/>
    <property type="match status" value="1"/>
</dbReference>
<dbReference type="Proteomes" id="UP001186047">
    <property type="component" value="Unassembled WGS sequence"/>
</dbReference>
<evidence type="ECO:0000256" key="1">
    <source>
        <dbReference type="ARBA" id="ARBA00013258"/>
    </source>
</evidence>
<evidence type="ECO:0000256" key="3">
    <source>
        <dbReference type="ARBA" id="ARBA00023315"/>
    </source>
</evidence>
<gene>
    <name evidence="6" type="primary">fabD</name>
    <name evidence="6" type="ORF">RZO31_02620</name>
</gene>
<dbReference type="InterPro" id="IPR014043">
    <property type="entry name" value="Acyl_transferase_dom"/>
</dbReference>
<evidence type="ECO:0000259" key="5">
    <source>
        <dbReference type="SMART" id="SM00827"/>
    </source>
</evidence>
<dbReference type="InterPro" id="IPR050858">
    <property type="entry name" value="Mal-CoA-ACP_Trans/PKS_FabD"/>
</dbReference>
<feature type="domain" description="Malonyl-CoA:ACP transacylase (MAT)" evidence="5">
    <location>
        <begin position="7"/>
        <end position="312"/>
    </location>
</feature>
<evidence type="ECO:0000313" key="7">
    <source>
        <dbReference type="Proteomes" id="UP001186047"/>
    </source>
</evidence>
<organism evidence="6 7">
    <name type="scientific">Lactococcus lactis</name>
    <dbReference type="NCBI Taxonomy" id="1358"/>
    <lineage>
        <taxon>Bacteria</taxon>
        <taxon>Bacillati</taxon>
        <taxon>Bacillota</taxon>
        <taxon>Bacilli</taxon>
        <taxon>Lactobacillales</taxon>
        <taxon>Streptococcaceae</taxon>
        <taxon>Lactococcus</taxon>
    </lineage>
</organism>
<comment type="catalytic activity">
    <reaction evidence="4">
        <text>holo-[ACP] + malonyl-CoA = malonyl-[ACP] + CoA</text>
        <dbReference type="Rhea" id="RHEA:41792"/>
        <dbReference type="Rhea" id="RHEA-COMP:9623"/>
        <dbReference type="Rhea" id="RHEA-COMP:9685"/>
        <dbReference type="ChEBI" id="CHEBI:57287"/>
        <dbReference type="ChEBI" id="CHEBI:57384"/>
        <dbReference type="ChEBI" id="CHEBI:64479"/>
        <dbReference type="ChEBI" id="CHEBI:78449"/>
        <dbReference type="EC" id="2.3.1.39"/>
    </reaction>
</comment>
<comment type="caution">
    <text evidence="6">The sequence shown here is derived from an EMBL/GenBank/DDBJ whole genome shotgun (WGS) entry which is preliminary data.</text>
</comment>
<dbReference type="InterPro" id="IPR001227">
    <property type="entry name" value="Ac_transferase_dom_sf"/>
</dbReference>
<dbReference type="GO" id="GO:0005829">
    <property type="term" value="C:cytosol"/>
    <property type="evidence" value="ECO:0007669"/>
    <property type="project" value="TreeGrafter"/>
</dbReference>
<protein>
    <recommendedName>
        <fullName evidence="1">[acyl-carrier-protein] S-malonyltransferase</fullName>
        <ecNumber evidence="1">2.3.1.39</ecNumber>
    </recommendedName>
</protein>
<dbReference type="EMBL" id="JAWHVL010000006">
    <property type="protein sequence ID" value="MDV2631774.1"/>
    <property type="molecule type" value="Genomic_DNA"/>
</dbReference>